<evidence type="ECO:0000313" key="1">
    <source>
        <dbReference type="EMBL" id="KAJ8763057.1"/>
    </source>
</evidence>
<dbReference type="Proteomes" id="UP001159364">
    <property type="component" value="Linkage Group LG06"/>
</dbReference>
<dbReference type="AlphaFoldDB" id="A0AAV8T8E1"/>
<accession>A0AAV8T8E1</accession>
<gene>
    <name evidence="1" type="ORF">K2173_023262</name>
</gene>
<reference evidence="1 2" key="1">
    <citation type="submission" date="2021-09" db="EMBL/GenBank/DDBJ databases">
        <title>Genomic insights and catalytic innovation underlie evolution of tropane alkaloids biosynthesis.</title>
        <authorList>
            <person name="Wang Y.-J."/>
            <person name="Tian T."/>
            <person name="Huang J.-P."/>
            <person name="Huang S.-X."/>
        </authorList>
    </citation>
    <scope>NUCLEOTIDE SEQUENCE [LARGE SCALE GENOMIC DNA]</scope>
    <source>
        <strain evidence="1">KIB-2018</strain>
        <tissue evidence="1">Leaf</tissue>
    </source>
</reference>
<evidence type="ECO:0000313" key="2">
    <source>
        <dbReference type="Proteomes" id="UP001159364"/>
    </source>
</evidence>
<dbReference type="EMBL" id="JAIWQS010000006">
    <property type="protein sequence ID" value="KAJ8763057.1"/>
    <property type="molecule type" value="Genomic_DNA"/>
</dbReference>
<sequence length="89" mass="9813">MPILPFMFSQPNCRLSCFFSTQLPPHSRFLYILQIIRSVAAKDPLACDNGSVATTDYHLNHCTGQFGWGQHVLHDATIPKAKSIGGALL</sequence>
<organism evidence="1 2">
    <name type="scientific">Erythroxylum novogranatense</name>
    <dbReference type="NCBI Taxonomy" id="1862640"/>
    <lineage>
        <taxon>Eukaryota</taxon>
        <taxon>Viridiplantae</taxon>
        <taxon>Streptophyta</taxon>
        <taxon>Embryophyta</taxon>
        <taxon>Tracheophyta</taxon>
        <taxon>Spermatophyta</taxon>
        <taxon>Magnoliopsida</taxon>
        <taxon>eudicotyledons</taxon>
        <taxon>Gunneridae</taxon>
        <taxon>Pentapetalae</taxon>
        <taxon>rosids</taxon>
        <taxon>fabids</taxon>
        <taxon>Malpighiales</taxon>
        <taxon>Erythroxylaceae</taxon>
        <taxon>Erythroxylum</taxon>
    </lineage>
</organism>
<protein>
    <submittedName>
        <fullName evidence="1">Uncharacterized protein</fullName>
    </submittedName>
</protein>
<keyword evidence="2" id="KW-1185">Reference proteome</keyword>
<name>A0AAV8T8E1_9ROSI</name>
<proteinExistence type="predicted"/>
<comment type="caution">
    <text evidence="1">The sequence shown here is derived from an EMBL/GenBank/DDBJ whole genome shotgun (WGS) entry which is preliminary data.</text>
</comment>